<dbReference type="Proteomes" id="UP000304895">
    <property type="component" value="Unassembled WGS sequence"/>
</dbReference>
<dbReference type="EMBL" id="SSUJ01000018">
    <property type="protein sequence ID" value="THI26626.1"/>
    <property type="molecule type" value="Genomic_DNA"/>
</dbReference>
<name>A0A4S7FU06_KLEPN</name>
<evidence type="ECO:0008006" key="3">
    <source>
        <dbReference type="Google" id="ProtNLM"/>
    </source>
</evidence>
<evidence type="ECO:0000313" key="1">
    <source>
        <dbReference type="EMBL" id="THI26626.1"/>
    </source>
</evidence>
<sequence>MIKKTLITGMSFIMVGCAGMKIPNYDEVKTSPHYTECREFAADVYKNNGYSKEANTVILNMDDRKAQAIVSGCVVTMSKNSIEEAKADLNKKAAAYGMISGACYNTSCRVDTEQQLKAYTLGSYYASSKKFPEQMKPEF</sequence>
<protein>
    <recommendedName>
        <fullName evidence="3">Lipoprotein</fullName>
    </recommendedName>
</protein>
<dbReference type="RefSeq" id="WP_021313788.1">
    <property type="nucleotide sequence ID" value="NZ_CM012200.1"/>
</dbReference>
<dbReference type="GeneID" id="39500007"/>
<proteinExistence type="predicted"/>
<dbReference type="AlphaFoldDB" id="A0A4S7FU06"/>
<comment type="caution">
    <text evidence="1">The sequence shown here is derived from an EMBL/GenBank/DDBJ whole genome shotgun (WGS) entry which is preliminary data.</text>
</comment>
<gene>
    <name evidence="1" type="ORF">E9161_19890</name>
</gene>
<accession>A0A4S7FU06</accession>
<dbReference type="PROSITE" id="PS51257">
    <property type="entry name" value="PROKAR_LIPOPROTEIN"/>
    <property type="match status" value="1"/>
</dbReference>
<organism evidence="1 2">
    <name type="scientific">Klebsiella pneumoniae subsp. pneumoniae</name>
    <dbReference type="NCBI Taxonomy" id="72407"/>
    <lineage>
        <taxon>Bacteria</taxon>
        <taxon>Pseudomonadati</taxon>
        <taxon>Pseudomonadota</taxon>
        <taxon>Gammaproteobacteria</taxon>
        <taxon>Enterobacterales</taxon>
        <taxon>Enterobacteriaceae</taxon>
        <taxon>Klebsiella/Raoultella group</taxon>
        <taxon>Klebsiella</taxon>
        <taxon>Klebsiella pneumoniae complex</taxon>
    </lineage>
</organism>
<reference evidence="1 2" key="1">
    <citation type="submission" date="2019-04" db="EMBL/GenBank/DDBJ databases">
        <authorList>
            <person name="Fouts D."/>
            <person name="Sutton G."/>
            <person name="Singh I."/>
            <person name="Nguyen K."/>
        </authorList>
    </citation>
    <scope>NUCLEOTIDE SEQUENCE [LARGE SCALE GENOMIC DNA]</scope>
    <source>
        <strain evidence="1 2">55</strain>
    </source>
</reference>
<evidence type="ECO:0000313" key="2">
    <source>
        <dbReference type="Proteomes" id="UP000304895"/>
    </source>
</evidence>